<feature type="region of interest" description="Disordered" evidence="1">
    <location>
        <begin position="70"/>
        <end position="101"/>
    </location>
</feature>
<organism evidence="2 3">
    <name type="scientific">Heterodermia speciosa</name>
    <dbReference type="NCBI Taxonomy" id="116794"/>
    <lineage>
        <taxon>Eukaryota</taxon>
        <taxon>Fungi</taxon>
        <taxon>Dikarya</taxon>
        <taxon>Ascomycota</taxon>
        <taxon>Pezizomycotina</taxon>
        <taxon>Lecanoromycetes</taxon>
        <taxon>OSLEUM clade</taxon>
        <taxon>Lecanoromycetidae</taxon>
        <taxon>Caliciales</taxon>
        <taxon>Physciaceae</taxon>
        <taxon>Heterodermia</taxon>
    </lineage>
</organism>
<proteinExistence type="predicted"/>
<evidence type="ECO:0008006" key="4">
    <source>
        <dbReference type="Google" id="ProtNLM"/>
    </source>
</evidence>
<dbReference type="EMBL" id="CAJPDS010000042">
    <property type="protein sequence ID" value="CAF9926572.1"/>
    <property type="molecule type" value="Genomic_DNA"/>
</dbReference>
<feature type="compositionally biased region" description="Polar residues" evidence="1">
    <location>
        <begin position="79"/>
        <end position="93"/>
    </location>
</feature>
<sequence length="101" mass="11651">MSMLGLILSQRESSYLEAEHILRETFQSQKTVLGSEHPKTIRTMNHLAKLLQQQGKYDDAEEINHQISEVKKALDDSPNMKSSVEETSLPDQSENLRKRKR</sequence>
<dbReference type="SUPFAM" id="SSF48452">
    <property type="entry name" value="TPR-like"/>
    <property type="match status" value="1"/>
</dbReference>
<name>A0A8H3IFX8_9LECA</name>
<protein>
    <recommendedName>
        <fullName evidence="4">Kinesin light chain</fullName>
    </recommendedName>
</protein>
<evidence type="ECO:0000256" key="1">
    <source>
        <dbReference type="SAM" id="MobiDB-lite"/>
    </source>
</evidence>
<reference evidence="2" key="1">
    <citation type="submission" date="2021-03" db="EMBL/GenBank/DDBJ databases">
        <authorList>
            <person name="Tagirdzhanova G."/>
        </authorList>
    </citation>
    <scope>NUCLEOTIDE SEQUENCE</scope>
</reference>
<dbReference type="InterPro" id="IPR011990">
    <property type="entry name" value="TPR-like_helical_dom_sf"/>
</dbReference>
<dbReference type="Pfam" id="PF13424">
    <property type="entry name" value="TPR_12"/>
    <property type="match status" value="1"/>
</dbReference>
<dbReference type="OrthoDB" id="5986190at2759"/>
<dbReference type="AlphaFoldDB" id="A0A8H3IFX8"/>
<keyword evidence="3" id="KW-1185">Reference proteome</keyword>
<accession>A0A8H3IFX8</accession>
<dbReference type="Gene3D" id="1.25.40.10">
    <property type="entry name" value="Tetratricopeptide repeat domain"/>
    <property type="match status" value="1"/>
</dbReference>
<gene>
    <name evidence="2" type="ORF">HETSPECPRED_006357</name>
</gene>
<evidence type="ECO:0000313" key="2">
    <source>
        <dbReference type="EMBL" id="CAF9926572.1"/>
    </source>
</evidence>
<dbReference type="Proteomes" id="UP000664521">
    <property type="component" value="Unassembled WGS sequence"/>
</dbReference>
<evidence type="ECO:0000313" key="3">
    <source>
        <dbReference type="Proteomes" id="UP000664521"/>
    </source>
</evidence>
<comment type="caution">
    <text evidence="2">The sequence shown here is derived from an EMBL/GenBank/DDBJ whole genome shotgun (WGS) entry which is preliminary data.</text>
</comment>